<sequence length="87" mass="9147">MAPTITAASTQDQLTQPQAEEASGGEVTQRENQQQHRAAQVSPGSRVPQTAARLQAGESRHPGDDRLCPDTTAAAEPEAEKTSGPLQ</sequence>
<feature type="compositionally biased region" description="Basic and acidic residues" evidence="1">
    <location>
        <begin position="58"/>
        <end position="68"/>
    </location>
</feature>
<gene>
    <name evidence="2" type="primary">HES5</name>
</gene>
<name>A0A1A8K2Y6_NOTKU</name>
<dbReference type="EMBL" id="HAEE01006552">
    <property type="protein sequence ID" value="SBR26572.1"/>
    <property type="molecule type" value="Transcribed_RNA"/>
</dbReference>
<protein>
    <submittedName>
        <fullName evidence="2">Hairy and enhancer of split 5</fullName>
    </submittedName>
</protein>
<feature type="region of interest" description="Disordered" evidence="1">
    <location>
        <begin position="1"/>
        <end position="87"/>
    </location>
</feature>
<feature type="compositionally biased region" description="Polar residues" evidence="1">
    <location>
        <begin position="1"/>
        <end position="18"/>
    </location>
</feature>
<reference evidence="2" key="2">
    <citation type="submission" date="2016-06" db="EMBL/GenBank/DDBJ databases">
        <title>The genome of a short-lived fish provides insights into sex chromosome evolution and the genetic control of aging.</title>
        <authorList>
            <person name="Reichwald K."/>
            <person name="Felder M."/>
            <person name="Petzold A."/>
            <person name="Koch P."/>
            <person name="Groth M."/>
            <person name="Platzer M."/>
        </authorList>
    </citation>
    <scope>NUCLEOTIDE SEQUENCE</scope>
    <source>
        <tissue evidence="2">Brain</tissue>
    </source>
</reference>
<proteinExistence type="predicted"/>
<evidence type="ECO:0000313" key="2">
    <source>
        <dbReference type="EMBL" id="SBR26572.1"/>
    </source>
</evidence>
<reference evidence="2" key="1">
    <citation type="submission" date="2016-05" db="EMBL/GenBank/DDBJ databases">
        <authorList>
            <person name="Lavstsen T."/>
            <person name="Jespersen J.S."/>
        </authorList>
    </citation>
    <scope>NUCLEOTIDE SEQUENCE</scope>
    <source>
        <tissue evidence="2">Brain</tissue>
    </source>
</reference>
<evidence type="ECO:0000256" key="1">
    <source>
        <dbReference type="SAM" id="MobiDB-lite"/>
    </source>
</evidence>
<organism evidence="2">
    <name type="scientific">Nothobranchius kuhntae</name>
    <name type="common">Beira killifish</name>
    <dbReference type="NCBI Taxonomy" id="321403"/>
    <lineage>
        <taxon>Eukaryota</taxon>
        <taxon>Metazoa</taxon>
        <taxon>Chordata</taxon>
        <taxon>Craniata</taxon>
        <taxon>Vertebrata</taxon>
        <taxon>Euteleostomi</taxon>
        <taxon>Actinopterygii</taxon>
        <taxon>Neopterygii</taxon>
        <taxon>Teleostei</taxon>
        <taxon>Neoteleostei</taxon>
        <taxon>Acanthomorphata</taxon>
        <taxon>Ovalentaria</taxon>
        <taxon>Atherinomorphae</taxon>
        <taxon>Cyprinodontiformes</taxon>
        <taxon>Nothobranchiidae</taxon>
        <taxon>Nothobranchius</taxon>
    </lineage>
</organism>
<dbReference type="AlphaFoldDB" id="A0A1A8K2Y6"/>
<accession>A0A1A8K2Y6</accession>